<evidence type="ECO:0000313" key="1">
    <source>
        <dbReference type="EMBL" id="RDW21039.1"/>
    </source>
</evidence>
<dbReference type="Proteomes" id="UP000257143">
    <property type="component" value="Unassembled WGS sequence"/>
</dbReference>
<proteinExistence type="predicted"/>
<dbReference type="AlphaFoldDB" id="A0A3D8Q0U3"/>
<evidence type="ECO:0008006" key="3">
    <source>
        <dbReference type="Google" id="ProtNLM"/>
    </source>
</evidence>
<reference evidence="2" key="1">
    <citation type="submission" date="2017-11" db="EMBL/GenBank/DDBJ databases">
        <authorList>
            <person name="Zhu W."/>
        </authorList>
    </citation>
    <scope>NUCLEOTIDE SEQUENCE [LARGE SCALE GENOMIC DNA]</scope>
    <source>
        <strain evidence="2">CAU 1183</strain>
    </source>
</reference>
<protein>
    <recommendedName>
        <fullName evidence="3">Phage protein</fullName>
    </recommendedName>
</protein>
<evidence type="ECO:0000313" key="2">
    <source>
        <dbReference type="Proteomes" id="UP000257143"/>
    </source>
</evidence>
<dbReference type="OrthoDB" id="2087181at2"/>
<name>A0A3D8Q0U3_9BACI</name>
<sequence length="78" mass="8502">MSKMDFKLNSNGVADLLKSKGMQDVLKGYAAGIKNKSGAGYEQDMHVGKNRANARVWAETSQAKSDNLKNNTILKSVK</sequence>
<dbReference type="RefSeq" id="WP_115771818.1">
    <property type="nucleotide sequence ID" value="NZ_PIOC01000005.1"/>
</dbReference>
<gene>
    <name evidence="1" type="ORF">CWR48_04295</name>
</gene>
<keyword evidence="2" id="KW-1185">Reference proteome</keyword>
<organism evidence="1 2">
    <name type="scientific">Oceanobacillus arenosus</name>
    <dbReference type="NCBI Taxonomy" id="1229153"/>
    <lineage>
        <taxon>Bacteria</taxon>
        <taxon>Bacillati</taxon>
        <taxon>Bacillota</taxon>
        <taxon>Bacilli</taxon>
        <taxon>Bacillales</taxon>
        <taxon>Bacillaceae</taxon>
        <taxon>Oceanobacillus</taxon>
    </lineage>
</organism>
<comment type="caution">
    <text evidence="1">The sequence shown here is derived from an EMBL/GenBank/DDBJ whole genome shotgun (WGS) entry which is preliminary data.</text>
</comment>
<accession>A0A3D8Q0U3</accession>
<dbReference type="EMBL" id="PIOC01000005">
    <property type="protein sequence ID" value="RDW21039.1"/>
    <property type="molecule type" value="Genomic_DNA"/>
</dbReference>